<dbReference type="Pfam" id="PF21481">
    <property type="entry name" value="DIKK1-2-4_C-subdom1"/>
    <property type="match status" value="1"/>
</dbReference>
<keyword evidence="5" id="KW-0879">Wnt signaling pathway</keyword>
<reference evidence="13 14" key="1">
    <citation type="submission" date="2018-03" db="EMBL/GenBank/DDBJ databases">
        <title>Draft genome sequence of Rohu Carp (Labeo rohita).</title>
        <authorList>
            <person name="Das P."/>
            <person name="Kushwaha B."/>
            <person name="Joshi C.G."/>
            <person name="Kumar D."/>
            <person name="Nagpure N.S."/>
            <person name="Sahoo L."/>
            <person name="Das S.P."/>
            <person name="Bit A."/>
            <person name="Patnaik S."/>
            <person name="Meher P.K."/>
            <person name="Jayasankar P."/>
            <person name="Koringa P.G."/>
            <person name="Patel N.V."/>
            <person name="Hinsu A.T."/>
            <person name="Kumar R."/>
            <person name="Pandey M."/>
            <person name="Agarwal S."/>
            <person name="Srivastava S."/>
            <person name="Singh M."/>
            <person name="Iquebal M.A."/>
            <person name="Jaiswal S."/>
            <person name="Angadi U.B."/>
            <person name="Kumar N."/>
            <person name="Raza M."/>
            <person name="Shah T.M."/>
            <person name="Rai A."/>
            <person name="Jena J.K."/>
        </authorList>
    </citation>
    <scope>NUCLEOTIDE SEQUENCE [LARGE SCALE GENOMIC DNA]</scope>
    <source>
        <strain evidence="13">DASCIFA01</strain>
        <tissue evidence="13">Testis</tissue>
    </source>
</reference>
<evidence type="ECO:0000256" key="4">
    <source>
        <dbReference type="ARBA" id="ARBA00022525"/>
    </source>
</evidence>
<evidence type="ECO:0000256" key="6">
    <source>
        <dbReference type="ARBA" id="ARBA00022729"/>
    </source>
</evidence>
<evidence type="ECO:0000259" key="12">
    <source>
        <dbReference type="Pfam" id="PF21481"/>
    </source>
</evidence>
<evidence type="ECO:0000256" key="2">
    <source>
        <dbReference type="ARBA" id="ARBA00010842"/>
    </source>
</evidence>
<dbReference type="InterPro" id="IPR039863">
    <property type="entry name" value="DKK1-4"/>
</dbReference>
<dbReference type="STRING" id="84645.A0A498LMS4"/>
<dbReference type="GO" id="GO:0005615">
    <property type="term" value="C:extracellular space"/>
    <property type="evidence" value="ECO:0007669"/>
    <property type="project" value="TreeGrafter"/>
</dbReference>
<keyword evidence="7" id="KW-1015">Disulfide bond</keyword>
<dbReference type="PANTHER" id="PTHR12113">
    <property type="entry name" value="DICKKOPF3-LIKE 3"/>
    <property type="match status" value="1"/>
</dbReference>
<evidence type="ECO:0000256" key="7">
    <source>
        <dbReference type="ARBA" id="ARBA00023157"/>
    </source>
</evidence>
<keyword evidence="3" id="KW-0217">Developmental protein</keyword>
<feature type="domain" description="Dickkopf-related protein 1/2/4 C-terminal subdomain 1" evidence="12">
    <location>
        <begin position="148"/>
        <end position="177"/>
    </location>
</feature>
<feature type="signal peptide" evidence="9">
    <location>
        <begin position="1"/>
        <end position="16"/>
    </location>
</feature>
<keyword evidence="14" id="KW-1185">Reference proteome</keyword>
<evidence type="ECO:0000256" key="5">
    <source>
        <dbReference type="ARBA" id="ARBA00022687"/>
    </source>
</evidence>
<dbReference type="InterPro" id="IPR006796">
    <property type="entry name" value="Dickkopf_N"/>
</dbReference>
<dbReference type="GO" id="GO:0016055">
    <property type="term" value="P:Wnt signaling pathway"/>
    <property type="evidence" value="ECO:0007669"/>
    <property type="project" value="UniProtKB-KW"/>
</dbReference>
<accession>A0A498LMS4</accession>
<dbReference type="Pfam" id="PF04706">
    <property type="entry name" value="Dickkopf_N"/>
    <property type="match status" value="1"/>
</dbReference>
<feature type="compositionally biased region" description="Polar residues" evidence="8">
    <location>
        <begin position="30"/>
        <end position="40"/>
    </location>
</feature>
<dbReference type="EMBL" id="QBIY01013293">
    <property type="protein sequence ID" value="RXN09132.1"/>
    <property type="molecule type" value="Genomic_DNA"/>
</dbReference>
<evidence type="ECO:0000259" key="10">
    <source>
        <dbReference type="Pfam" id="PF04706"/>
    </source>
</evidence>
<dbReference type="GO" id="GO:0090090">
    <property type="term" value="P:negative regulation of canonical Wnt signaling pathway"/>
    <property type="evidence" value="ECO:0007669"/>
    <property type="project" value="TreeGrafter"/>
</dbReference>
<evidence type="ECO:0000256" key="3">
    <source>
        <dbReference type="ARBA" id="ARBA00022473"/>
    </source>
</evidence>
<comment type="subcellular location">
    <subcellularLocation>
        <location evidence="1">Secreted</location>
    </subcellularLocation>
</comment>
<feature type="region of interest" description="Disordered" evidence="8">
    <location>
        <begin position="30"/>
        <end position="49"/>
    </location>
</feature>
<dbReference type="Pfam" id="PF21479">
    <property type="entry name" value="DIKK1-2-4_C-subdom2"/>
    <property type="match status" value="1"/>
</dbReference>
<dbReference type="Gene3D" id="2.10.80.10">
    <property type="entry name" value="Lipase, subunit A"/>
    <property type="match status" value="1"/>
</dbReference>
<dbReference type="GO" id="GO:0048019">
    <property type="term" value="F:receptor antagonist activity"/>
    <property type="evidence" value="ECO:0007669"/>
    <property type="project" value="TreeGrafter"/>
</dbReference>
<evidence type="ECO:0000313" key="13">
    <source>
        <dbReference type="EMBL" id="RXN09132.1"/>
    </source>
</evidence>
<feature type="domain" description="Dickkopf N-terminal cysteine-rich" evidence="10">
    <location>
        <begin position="54"/>
        <end position="105"/>
    </location>
</feature>
<dbReference type="AlphaFoldDB" id="A0A498LMS4"/>
<feature type="chain" id="PRO_5019714721" evidence="9">
    <location>
        <begin position="17"/>
        <end position="276"/>
    </location>
</feature>
<dbReference type="Proteomes" id="UP000290572">
    <property type="component" value="Unassembled WGS sequence"/>
</dbReference>
<dbReference type="InterPro" id="IPR047303">
    <property type="entry name" value="Dkk2_Cys1"/>
</dbReference>
<organism evidence="13 14">
    <name type="scientific">Labeo rohita</name>
    <name type="common">Indian major carp</name>
    <name type="synonym">Cyprinus rohita</name>
    <dbReference type="NCBI Taxonomy" id="84645"/>
    <lineage>
        <taxon>Eukaryota</taxon>
        <taxon>Metazoa</taxon>
        <taxon>Chordata</taxon>
        <taxon>Craniata</taxon>
        <taxon>Vertebrata</taxon>
        <taxon>Euteleostomi</taxon>
        <taxon>Actinopterygii</taxon>
        <taxon>Neopterygii</taxon>
        <taxon>Teleostei</taxon>
        <taxon>Ostariophysi</taxon>
        <taxon>Cypriniformes</taxon>
        <taxon>Cyprinidae</taxon>
        <taxon>Labeoninae</taxon>
        <taxon>Labeonini</taxon>
        <taxon>Labeo</taxon>
    </lineage>
</organism>
<evidence type="ECO:0000259" key="11">
    <source>
        <dbReference type="Pfam" id="PF21479"/>
    </source>
</evidence>
<comment type="similarity">
    <text evidence="2">Belongs to the dickkopf family.</text>
</comment>
<gene>
    <name evidence="13" type="ORF">ROHU_011274</name>
</gene>
<protein>
    <submittedName>
        <fullName evidence="13">Dickkopf-related 2</fullName>
    </submittedName>
</protein>
<proteinExistence type="inferred from homology"/>
<sequence>MLMLIIAVVRMGETQATESEAQVNSIKSLEPQSAATNRSSGIPKKGNIPAQGHPCSSDNECSVGTYCHSPQHAPSRCLTCRRRKKRCHRDSMCCPGNRCSNYICIPISERVLSSHKSPMEEHNKLSLKDKGWRRNGKPHAKISIKGHEGDPCLRSSDCSEGYCCARHFWTKICKPVLRQGEVCTKQRKKGSHNLEIFQRCDCAKGLACKHWVGFWDQGQYDILSYCPPFNGLERRHCHSYSQEDGSNRLIPSTSSVIPHLQKELFVQMSHFGSLTG</sequence>
<keyword evidence="4" id="KW-0964">Secreted</keyword>
<dbReference type="PANTHER" id="PTHR12113:SF12">
    <property type="entry name" value="DICKKOPF-RELATED PROTEIN 2"/>
    <property type="match status" value="1"/>
</dbReference>
<dbReference type="InterPro" id="IPR048500">
    <property type="entry name" value="DIKK1/2/4_C-subdom1"/>
</dbReference>
<evidence type="ECO:0000256" key="8">
    <source>
        <dbReference type="SAM" id="MobiDB-lite"/>
    </source>
</evidence>
<comment type="caution">
    <text evidence="13">The sequence shown here is derived from an EMBL/GenBank/DDBJ whole genome shotgun (WGS) entry which is preliminary data.</text>
</comment>
<name>A0A498LMS4_LABRO</name>
<keyword evidence="6 9" id="KW-0732">Signal</keyword>
<dbReference type="FunFam" id="2.10.80.10:FF:000001">
    <property type="entry name" value="Dickkopf WNT-signaling pathway inhibitor 2"/>
    <property type="match status" value="1"/>
</dbReference>
<evidence type="ECO:0000256" key="1">
    <source>
        <dbReference type="ARBA" id="ARBA00004613"/>
    </source>
</evidence>
<feature type="domain" description="Dickkopf-related protein 1/2/4 C-terminal subdomain 2" evidence="11">
    <location>
        <begin position="180"/>
        <end position="209"/>
    </location>
</feature>
<evidence type="ECO:0000256" key="9">
    <source>
        <dbReference type="SAM" id="SignalP"/>
    </source>
</evidence>
<dbReference type="InterPro" id="IPR048499">
    <property type="entry name" value="DIKK1/2/4_C-subdom2"/>
</dbReference>
<evidence type="ECO:0000313" key="14">
    <source>
        <dbReference type="Proteomes" id="UP000290572"/>
    </source>
</evidence>
<dbReference type="GO" id="GO:0039706">
    <property type="term" value="F:co-receptor binding"/>
    <property type="evidence" value="ECO:0007669"/>
    <property type="project" value="TreeGrafter"/>
</dbReference>
<dbReference type="CDD" id="cd23015">
    <property type="entry name" value="Dkk2_Cys1"/>
    <property type="match status" value="1"/>
</dbReference>